<feature type="coiled-coil region" evidence="3">
    <location>
        <begin position="864"/>
        <end position="962"/>
    </location>
</feature>
<dbReference type="EMBL" id="LSSN01002564">
    <property type="protein sequence ID" value="OMJ15766.1"/>
    <property type="molecule type" value="Genomic_DNA"/>
</dbReference>
<comment type="caution">
    <text evidence="6">The sequence shown here is derived from an EMBL/GenBank/DDBJ whole genome shotgun (WGS) entry which is preliminary data.</text>
</comment>
<evidence type="ECO:0000256" key="3">
    <source>
        <dbReference type="SAM" id="Coils"/>
    </source>
</evidence>
<dbReference type="InterPro" id="IPR035969">
    <property type="entry name" value="Rab-GAP_TBC_sf"/>
</dbReference>
<feature type="region of interest" description="Disordered" evidence="4">
    <location>
        <begin position="453"/>
        <end position="473"/>
    </location>
</feature>
<evidence type="ECO:0000313" key="6">
    <source>
        <dbReference type="EMBL" id="OMJ15766.1"/>
    </source>
</evidence>
<feature type="compositionally biased region" description="Polar residues" evidence="4">
    <location>
        <begin position="165"/>
        <end position="179"/>
    </location>
</feature>
<evidence type="ECO:0000313" key="7">
    <source>
        <dbReference type="Proteomes" id="UP000187283"/>
    </source>
</evidence>
<feature type="region of interest" description="Disordered" evidence="4">
    <location>
        <begin position="1"/>
        <end position="21"/>
    </location>
</feature>
<dbReference type="Gene3D" id="1.10.472.80">
    <property type="entry name" value="Ypt/Rab-GAP domain of gyp1p, domain 3"/>
    <property type="match status" value="1"/>
</dbReference>
<dbReference type="GO" id="GO:0031267">
    <property type="term" value="F:small GTPase binding"/>
    <property type="evidence" value="ECO:0007669"/>
    <property type="project" value="TreeGrafter"/>
</dbReference>
<dbReference type="InterPro" id="IPR050302">
    <property type="entry name" value="Rab_GAP_TBC_domain"/>
</dbReference>
<feature type="compositionally biased region" description="Low complexity" evidence="4">
    <location>
        <begin position="96"/>
        <end position="105"/>
    </location>
</feature>
<feature type="compositionally biased region" description="Low complexity" evidence="4">
    <location>
        <begin position="221"/>
        <end position="256"/>
    </location>
</feature>
<keyword evidence="1" id="KW-0343">GTPase activation</keyword>
<keyword evidence="2 3" id="KW-0175">Coiled coil</keyword>
<dbReference type="PANTHER" id="PTHR47219">
    <property type="entry name" value="RAB GTPASE-ACTIVATING PROTEIN 1-LIKE"/>
    <property type="match status" value="1"/>
</dbReference>
<dbReference type="FunFam" id="1.10.10.750:FF:000003">
    <property type="entry name" value="GTPase activating protein (Evi5)"/>
    <property type="match status" value="1"/>
</dbReference>
<dbReference type="STRING" id="133412.A0A1R1XME5"/>
<dbReference type="FunFam" id="1.10.472.80:FF:000027">
    <property type="entry name" value="GTPase activating protein (Evi5)"/>
    <property type="match status" value="1"/>
</dbReference>
<dbReference type="FunFam" id="1.10.8.270:FF:000001">
    <property type="entry name" value="TBC1 domain family member 1"/>
    <property type="match status" value="1"/>
</dbReference>
<dbReference type="GO" id="GO:0005096">
    <property type="term" value="F:GTPase activator activity"/>
    <property type="evidence" value="ECO:0007669"/>
    <property type="project" value="UniProtKB-KW"/>
</dbReference>
<evidence type="ECO:0000256" key="2">
    <source>
        <dbReference type="ARBA" id="ARBA00023054"/>
    </source>
</evidence>
<evidence type="ECO:0000259" key="5">
    <source>
        <dbReference type="PROSITE" id="PS50086"/>
    </source>
</evidence>
<feature type="compositionally biased region" description="Polar residues" evidence="4">
    <location>
        <begin position="7"/>
        <end position="16"/>
    </location>
</feature>
<dbReference type="PROSITE" id="PS50086">
    <property type="entry name" value="TBC_RABGAP"/>
    <property type="match status" value="1"/>
</dbReference>
<feature type="compositionally biased region" description="Low complexity" evidence="4">
    <location>
        <begin position="263"/>
        <end position="273"/>
    </location>
</feature>
<dbReference type="Pfam" id="PF00566">
    <property type="entry name" value="RabGAP-TBC"/>
    <property type="match status" value="1"/>
</dbReference>
<organism evidence="6 7">
    <name type="scientific">Smittium culicis</name>
    <dbReference type="NCBI Taxonomy" id="133412"/>
    <lineage>
        <taxon>Eukaryota</taxon>
        <taxon>Fungi</taxon>
        <taxon>Fungi incertae sedis</taxon>
        <taxon>Zoopagomycota</taxon>
        <taxon>Kickxellomycotina</taxon>
        <taxon>Harpellomycetes</taxon>
        <taxon>Harpellales</taxon>
        <taxon>Legeriomycetaceae</taxon>
        <taxon>Smittium</taxon>
    </lineage>
</organism>
<evidence type="ECO:0000256" key="4">
    <source>
        <dbReference type="SAM" id="MobiDB-lite"/>
    </source>
</evidence>
<dbReference type="OrthoDB" id="295078at2759"/>
<feature type="domain" description="Rab-GAP TBC" evidence="5">
    <location>
        <begin position="595"/>
        <end position="780"/>
    </location>
</feature>
<feature type="compositionally biased region" description="Low complexity" evidence="4">
    <location>
        <begin position="493"/>
        <end position="506"/>
    </location>
</feature>
<keyword evidence="7" id="KW-1185">Reference proteome</keyword>
<dbReference type="SMART" id="SM00164">
    <property type="entry name" value="TBC"/>
    <property type="match status" value="1"/>
</dbReference>
<evidence type="ECO:0000256" key="1">
    <source>
        <dbReference type="ARBA" id="ARBA00022468"/>
    </source>
</evidence>
<name>A0A1R1XME5_9FUNG</name>
<dbReference type="InterPro" id="IPR000195">
    <property type="entry name" value="Rab-GAP-TBC_dom"/>
</dbReference>
<proteinExistence type="predicted"/>
<feature type="compositionally biased region" description="Polar residues" evidence="4">
    <location>
        <begin position="191"/>
        <end position="214"/>
    </location>
</feature>
<sequence>MSDVELNPNTPLNSSKNESRKIIETTESGSFENLKSVFEGPNSRNSKETRIRNSRIASSRKFKKSSENSLSNSVEPPLVVAPRPDIPSEKINFNNTTTEKSPTTTAFSNESDQNVLAEYRSQDILKDSDSNFKDFDPSIETDISRIKSISISQNSSETLQAIYESSESNQLHSTTQTEDNIPKMPLEEENTNINPSFVDTKIQPTTKNISSPSINPDADLNINTYQNNSINNTPKINSPQSSYSSPLENSESFSGSDLSYTHNSSSKNRSSLLNDSRENLPIKLSSFDISRTNKIPIKKINSLDPSSPQNRKNKHRSVIIGNISTKFPTIKSTERISLTDNHPTPIKLMSPSESNQSSYRNSIADFYSSNKISPVFNEARSSQPPMSSYIASKIPLSSPQHHSNIQNNPAKADSAVILENANINHNDSHDTSSQNNTFFTSVSSLFTRKSGISTAAPPHISQTEHNTSNNSSFLSQGMFSSIGEWMGKSSNNRISSSSINHPTNSSEYDDESSNPSVAFILSQIKEKNNDLLNDPKATLFEKEELGRQLLKSKNSMKKNGRADEIDWEFWGNLISNFEQVAKNNSDKLSKQIHRGVPQEIRGTVWQLLSSSSRDPISLSKYRELISSPSPHDKQIVRDLVRTFPDHSFFKKDGSGQSSLFNILHSYSIYDPGLGYCQGLAFIAGPLLLNMPEEEAFCVFKSLMNFYKLRGLYIPNMELLQLRLYQLDRLIEEHLPALSKHFIKEGVRSSMYSSQWFMTLFAYCLPMNLVFSVFDIVFAEGVDSLLQISLAVLKRSQTKMITMPFEQLIKFLTNGELFEYYTSRSAEAFMHDIEAITVVTPKRLARLTRDHEILLQKTKLEEDAKDVLKSTNKRLELENKHLLDKLQSLSFEHSDLMSQFVSTKLDLSHSQEIISKQNEKIRELEARLSIERMKAEESLRDEMEKLANKNLDLAIKHQLLEDKTDELENALVRVNTLYADSENDRITLLNKWNDLRKAMN</sequence>
<feature type="region of interest" description="Disordered" evidence="4">
    <location>
        <begin position="493"/>
        <end position="513"/>
    </location>
</feature>
<protein>
    <submittedName>
        <fullName evidence="6">GTPase-activating protein GYP5</fullName>
    </submittedName>
</protein>
<dbReference type="AlphaFoldDB" id="A0A1R1XME5"/>
<dbReference type="Proteomes" id="UP000187283">
    <property type="component" value="Unassembled WGS sequence"/>
</dbReference>
<dbReference type="Gene3D" id="1.10.8.270">
    <property type="entry name" value="putative rabgap domain of human tbc1 domain family member 14 like domains"/>
    <property type="match status" value="1"/>
</dbReference>
<dbReference type="Gene3D" id="1.10.10.750">
    <property type="entry name" value="Ypt/Rab-GAP domain of gyp1p, domain 1"/>
    <property type="match status" value="1"/>
</dbReference>
<feature type="compositionally biased region" description="Polar residues" evidence="4">
    <location>
        <begin position="460"/>
        <end position="473"/>
    </location>
</feature>
<reference evidence="6 7" key="1">
    <citation type="submission" date="2017-01" db="EMBL/GenBank/DDBJ databases">
        <authorList>
            <person name="Mah S.A."/>
            <person name="Swanson W.J."/>
            <person name="Moy G.W."/>
            <person name="Vacquier V.D."/>
        </authorList>
    </citation>
    <scope>NUCLEOTIDE SEQUENCE [LARGE SCALE GENOMIC DNA]</scope>
    <source>
        <strain evidence="6 7">GSMNP</strain>
    </source>
</reference>
<dbReference type="PANTHER" id="PTHR47219:SF9">
    <property type="entry name" value="GTPASE ACTIVATING PROTEIN AND CENTROSOME-ASSOCIATED, ISOFORM B"/>
    <property type="match status" value="1"/>
</dbReference>
<accession>A0A1R1XME5</accession>
<feature type="region of interest" description="Disordered" evidence="4">
    <location>
        <begin position="165"/>
        <end position="273"/>
    </location>
</feature>
<feature type="region of interest" description="Disordered" evidence="4">
    <location>
        <begin position="33"/>
        <end position="109"/>
    </location>
</feature>
<dbReference type="SUPFAM" id="SSF47923">
    <property type="entry name" value="Ypt/Rab-GAP domain of gyp1p"/>
    <property type="match status" value="2"/>
</dbReference>
<gene>
    <name evidence="6" type="ORF">AYI70_g7041</name>
</gene>